<keyword evidence="4 13" id="KW-0813">Transport</keyword>
<evidence type="ECO:0000256" key="4">
    <source>
        <dbReference type="ARBA" id="ARBA00022448"/>
    </source>
</evidence>
<evidence type="ECO:0000256" key="3">
    <source>
        <dbReference type="ARBA" id="ARBA00022426"/>
    </source>
</evidence>
<evidence type="ECO:0000256" key="9">
    <source>
        <dbReference type="ARBA" id="ARBA00023065"/>
    </source>
</evidence>
<feature type="transmembrane region" description="Helical" evidence="13">
    <location>
        <begin position="125"/>
        <end position="147"/>
    </location>
</feature>
<feature type="chain" id="PRO_5007167948" description="Nickel/cobalt efflux system" evidence="15">
    <location>
        <begin position="18"/>
        <end position="337"/>
    </location>
</feature>
<keyword evidence="11 13" id="KW-0472">Membrane</keyword>
<evidence type="ECO:0000256" key="6">
    <source>
        <dbReference type="ARBA" id="ARBA00022596"/>
    </source>
</evidence>
<dbReference type="RefSeq" id="WP_096409713.1">
    <property type="nucleotide sequence ID" value="NZ_AP017372.2"/>
</dbReference>
<evidence type="ECO:0000256" key="5">
    <source>
        <dbReference type="ARBA" id="ARBA00022475"/>
    </source>
</evidence>
<proteinExistence type="inferred from homology"/>
<keyword evidence="3" id="KW-0171">Cobalt transport</keyword>
<evidence type="ECO:0000256" key="15">
    <source>
        <dbReference type="SAM" id="SignalP"/>
    </source>
</evidence>
<dbReference type="GO" id="GO:0015099">
    <property type="term" value="F:nickel cation transmembrane transporter activity"/>
    <property type="evidence" value="ECO:0007669"/>
    <property type="project" value="UniProtKB-UniRule"/>
</dbReference>
<keyword evidence="6" id="KW-0533">Nickel</keyword>
<keyword evidence="15" id="KW-0732">Signal</keyword>
<evidence type="ECO:0000256" key="10">
    <source>
        <dbReference type="ARBA" id="ARBA00023112"/>
    </source>
</evidence>
<dbReference type="GO" id="GO:0006824">
    <property type="term" value="P:cobalt ion transport"/>
    <property type="evidence" value="ECO:0007669"/>
    <property type="project" value="UniProtKB-KW"/>
</dbReference>
<feature type="transmembrane region" description="Helical" evidence="13">
    <location>
        <begin position="304"/>
        <end position="327"/>
    </location>
</feature>
<name>A0A120N000_HALHR</name>
<keyword evidence="7 13" id="KW-0812">Transmembrane</keyword>
<feature type="compositionally biased region" description="Basic and acidic residues" evidence="14">
    <location>
        <begin position="35"/>
        <end position="44"/>
    </location>
</feature>
<protein>
    <recommendedName>
        <fullName evidence="13">Nickel/cobalt efflux system</fullName>
    </recommendedName>
</protein>
<keyword evidence="10" id="KW-0921">Nickel transport</keyword>
<dbReference type="KEGG" id="hhk:HH1059_16210"/>
<keyword evidence="5" id="KW-1003">Cell membrane</keyword>
<feature type="region of interest" description="Disordered" evidence="14">
    <location>
        <begin position="23"/>
        <end position="51"/>
    </location>
</feature>
<keyword evidence="8 13" id="KW-1133">Transmembrane helix</keyword>
<feature type="transmembrane region" description="Helical" evidence="13">
    <location>
        <begin position="82"/>
        <end position="104"/>
    </location>
</feature>
<feature type="transmembrane region" description="Helical" evidence="13">
    <location>
        <begin position="167"/>
        <end position="184"/>
    </location>
</feature>
<feature type="signal peptide" evidence="15">
    <location>
        <begin position="1"/>
        <end position="17"/>
    </location>
</feature>
<reference evidence="16" key="1">
    <citation type="submission" date="2016-02" db="EMBL/GenBank/DDBJ databases">
        <title>Halorhodospira halochloris DSM-1059 complete genome, version 2.</title>
        <authorList>
            <person name="Tsukatani Y."/>
        </authorList>
    </citation>
    <scope>NUCLEOTIDE SEQUENCE</scope>
    <source>
        <strain evidence="16">DSM 1059</strain>
    </source>
</reference>
<evidence type="ECO:0000256" key="8">
    <source>
        <dbReference type="ARBA" id="ARBA00022989"/>
    </source>
</evidence>
<dbReference type="GO" id="GO:0010045">
    <property type="term" value="P:response to nickel cation"/>
    <property type="evidence" value="ECO:0007669"/>
    <property type="project" value="TreeGrafter"/>
</dbReference>
<feature type="transmembrane region" description="Helical" evidence="13">
    <location>
        <begin position="254"/>
        <end position="283"/>
    </location>
</feature>
<keyword evidence="12" id="KW-0170">Cobalt</keyword>
<dbReference type="InterPro" id="IPR011541">
    <property type="entry name" value="Ni/Co_transpt_high_affinity"/>
</dbReference>
<evidence type="ECO:0000256" key="1">
    <source>
        <dbReference type="ARBA" id="ARBA00002510"/>
    </source>
</evidence>
<dbReference type="OrthoDB" id="9812956at2"/>
<evidence type="ECO:0000313" key="16">
    <source>
        <dbReference type="EMBL" id="BAU58331.1"/>
    </source>
</evidence>
<evidence type="ECO:0000256" key="12">
    <source>
        <dbReference type="ARBA" id="ARBA00023285"/>
    </source>
</evidence>
<keyword evidence="9" id="KW-0406">Ion transport</keyword>
<comment type="similarity">
    <text evidence="13">Belongs to the NiCoT transporter (TC 2.A.52) family.</text>
</comment>
<evidence type="ECO:0000313" key="17">
    <source>
        <dbReference type="Proteomes" id="UP000218890"/>
    </source>
</evidence>
<gene>
    <name evidence="16" type="ORF">HH1059_16210</name>
</gene>
<sequence length="337" mass="35142">MRAVILAILLLPALAWASPLFEERPTQSPDDDAASEQREQDAAPRPDQSSGQQLISWIIVQQRKLHRQLAEGIEQLRDAPTAAAAATLILTSFLYGVFHAVGPGHGKAVITTYLLTHRQHLRRGIAMSFLAALFQGLTAIVAVGLVLFVAGRAAGDALGQTATLEQVSFALLTLLGLWLSGRALRSLWHLRGKSTADKSRSTPACCSGHNHHIDPHSAAVTGNRATMAATVLAVGARPCAGAILVLVVGQLMGIWAAGVAAVIAMSVGTGLTVAVLASLAVLARQWVSSYAKESSAKVAVIAHGFALAGGLLILGLGLILLTGSFTIPAPQHPLGNF</sequence>
<dbReference type="GO" id="GO:0005886">
    <property type="term" value="C:plasma membrane"/>
    <property type="evidence" value="ECO:0007669"/>
    <property type="project" value="UniProtKB-SubCell"/>
</dbReference>
<dbReference type="AlphaFoldDB" id="A0A120N000"/>
<evidence type="ECO:0000256" key="7">
    <source>
        <dbReference type="ARBA" id="ARBA00022692"/>
    </source>
</evidence>
<comment type="function">
    <text evidence="1">Efflux system for nickel and cobalt.</text>
</comment>
<evidence type="ECO:0000256" key="14">
    <source>
        <dbReference type="SAM" id="MobiDB-lite"/>
    </source>
</evidence>
<dbReference type="Proteomes" id="UP000218890">
    <property type="component" value="Chromosome"/>
</dbReference>
<comment type="subcellular location">
    <subcellularLocation>
        <location evidence="2 13">Cell membrane</location>
        <topology evidence="2 13">Multi-pass membrane protein</topology>
    </subcellularLocation>
</comment>
<evidence type="ECO:0000256" key="11">
    <source>
        <dbReference type="ARBA" id="ARBA00023136"/>
    </source>
</evidence>
<dbReference type="PANTHER" id="PTHR40659:SF1">
    <property type="entry name" value="NICKEL_COBALT EFFLUX SYSTEM RCNA"/>
    <property type="match status" value="1"/>
</dbReference>
<dbReference type="PANTHER" id="PTHR40659">
    <property type="entry name" value="NICKEL/COBALT EFFLUX SYSTEM RCNA"/>
    <property type="match status" value="1"/>
</dbReference>
<dbReference type="GO" id="GO:0032025">
    <property type="term" value="P:response to cobalt ion"/>
    <property type="evidence" value="ECO:0007669"/>
    <property type="project" value="TreeGrafter"/>
</dbReference>
<dbReference type="Pfam" id="PF03824">
    <property type="entry name" value="NicO"/>
    <property type="match status" value="2"/>
</dbReference>
<keyword evidence="17" id="KW-1185">Reference proteome</keyword>
<organism evidence="16 17">
    <name type="scientific">Halorhodospira halochloris</name>
    <name type="common">Ectothiorhodospira halochloris</name>
    <dbReference type="NCBI Taxonomy" id="1052"/>
    <lineage>
        <taxon>Bacteria</taxon>
        <taxon>Pseudomonadati</taxon>
        <taxon>Pseudomonadota</taxon>
        <taxon>Gammaproteobacteria</taxon>
        <taxon>Chromatiales</taxon>
        <taxon>Ectothiorhodospiraceae</taxon>
        <taxon>Halorhodospira</taxon>
    </lineage>
</organism>
<evidence type="ECO:0000256" key="13">
    <source>
        <dbReference type="RuleBase" id="RU362101"/>
    </source>
</evidence>
<dbReference type="InterPro" id="IPR051224">
    <property type="entry name" value="NiCoT_RcnA"/>
</dbReference>
<evidence type="ECO:0000256" key="2">
    <source>
        <dbReference type="ARBA" id="ARBA00004651"/>
    </source>
</evidence>
<dbReference type="EMBL" id="AP017372">
    <property type="protein sequence ID" value="BAU58331.1"/>
    <property type="molecule type" value="Genomic_DNA"/>
</dbReference>
<dbReference type="GO" id="GO:0046583">
    <property type="term" value="F:monoatomic cation efflux transmembrane transporter activity"/>
    <property type="evidence" value="ECO:0007669"/>
    <property type="project" value="TreeGrafter"/>
</dbReference>
<accession>A0A120N000</accession>
<feature type="transmembrane region" description="Helical" evidence="13">
    <location>
        <begin position="225"/>
        <end position="248"/>
    </location>
</feature>